<dbReference type="PhylomeDB" id="A0A091U9W5"/>
<feature type="domain" description="Reverse transcriptase" evidence="3">
    <location>
        <begin position="1"/>
        <end position="129"/>
    </location>
</feature>
<proteinExistence type="inferred from homology"/>
<dbReference type="Pfam" id="PF00078">
    <property type="entry name" value="RVT_1"/>
    <property type="match status" value="1"/>
</dbReference>
<keyword evidence="5" id="KW-1185">Reference proteome</keyword>
<dbReference type="Proteomes" id="UP000053638">
    <property type="component" value="Unassembled WGS sequence"/>
</dbReference>
<dbReference type="PANTHER" id="PTHR33064:SF36">
    <property type="entry name" value="CCHC-TYPE DOMAIN-CONTAINING PROTEIN"/>
    <property type="match status" value="1"/>
</dbReference>
<name>A0A091U9W5_PHALP</name>
<dbReference type="AlphaFoldDB" id="A0A091U9W5"/>
<dbReference type="GO" id="GO:0004523">
    <property type="term" value="F:RNA-DNA hybrid ribonuclease activity"/>
    <property type="evidence" value="ECO:0007669"/>
    <property type="project" value="UniProtKB-EC"/>
</dbReference>
<feature type="non-terminal residue" evidence="4">
    <location>
        <position position="1"/>
    </location>
</feature>
<dbReference type="Gene3D" id="3.30.70.270">
    <property type="match status" value="2"/>
</dbReference>
<dbReference type="PROSITE" id="PS50878">
    <property type="entry name" value="RT_POL"/>
    <property type="match status" value="1"/>
</dbReference>
<dbReference type="EC" id="3.1.26.4" evidence="2"/>
<dbReference type="InterPro" id="IPR000477">
    <property type="entry name" value="RT_dom"/>
</dbReference>
<evidence type="ECO:0000259" key="3">
    <source>
        <dbReference type="PROSITE" id="PS50878"/>
    </source>
</evidence>
<dbReference type="EMBL" id="KK443015">
    <property type="protein sequence ID" value="KFQ70798.1"/>
    <property type="molecule type" value="Genomic_DNA"/>
</dbReference>
<evidence type="ECO:0000313" key="4">
    <source>
        <dbReference type="EMBL" id="KFQ70798.1"/>
    </source>
</evidence>
<evidence type="ECO:0000313" key="5">
    <source>
        <dbReference type="Proteomes" id="UP000053638"/>
    </source>
</evidence>
<evidence type="ECO:0000256" key="2">
    <source>
        <dbReference type="ARBA" id="ARBA00012180"/>
    </source>
</evidence>
<reference evidence="4 5" key="1">
    <citation type="submission" date="2014-04" db="EMBL/GenBank/DDBJ databases">
        <title>Genome evolution of avian class.</title>
        <authorList>
            <person name="Zhang G."/>
            <person name="Li C."/>
        </authorList>
    </citation>
    <scope>NUCLEOTIDE SEQUENCE [LARGE SCALE GENOMIC DNA]</scope>
    <source>
        <strain evidence="4">BGI_N335</strain>
    </source>
</reference>
<dbReference type="PANTHER" id="PTHR33064">
    <property type="entry name" value="POL PROTEIN"/>
    <property type="match status" value="1"/>
</dbReference>
<dbReference type="InterPro" id="IPR051320">
    <property type="entry name" value="Viral_Replic_Matur_Polypro"/>
</dbReference>
<accession>A0A091U9W5</accession>
<gene>
    <name evidence="4" type="ORF">N335_09699</name>
</gene>
<sequence>YFSVLDLKDAFFCVPVEEQSQTIFAFEWENPTTGRKVQLCWTVLPQGFKSSPALFGNVLAKDLEQWQHSNNNGTLSQYIDTLLIGADAEKNSSEVTVSLRNYLGPAGYKVSQKEAQVAKEKVQYLGFEISKGQRELGLERKEAICRIAVPKTKRQLRGLFLGIVGFCRIWMPNFGLATKLLYGAMKGPRELLERTPDCRKSFNQIKKKLKEAPGLGFRHMTKPF</sequence>
<protein>
    <recommendedName>
        <fullName evidence="2">ribonuclease H</fullName>
        <ecNumber evidence="2">3.1.26.4</ecNumber>
    </recommendedName>
</protein>
<dbReference type="SUPFAM" id="SSF56672">
    <property type="entry name" value="DNA/RNA polymerases"/>
    <property type="match status" value="1"/>
</dbReference>
<comment type="similarity">
    <text evidence="1">Belongs to the beta type-B retroviral polymerase family. HERV class-II K(HML-2) pol subfamily.</text>
</comment>
<dbReference type="Gene3D" id="3.10.10.10">
    <property type="entry name" value="HIV Type 1 Reverse Transcriptase, subunit A, domain 1"/>
    <property type="match status" value="1"/>
</dbReference>
<evidence type="ECO:0000256" key="1">
    <source>
        <dbReference type="ARBA" id="ARBA00010879"/>
    </source>
</evidence>
<feature type="non-terminal residue" evidence="4">
    <location>
        <position position="224"/>
    </location>
</feature>
<dbReference type="InterPro" id="IPR043502">
    <property type="entry name" value="DNA/RNA_pol_sf"/>
</dbReference>
<organism evidence="4 5">
    <name type="scientific">Phaethon lepturus</name>
    <name type="common">White-tailed tropicbird</name>
    <dbReference type="NCBI Taxonomy" id="97097"/>
    <lineage>
        <taxon>Eukaryota</taxon>
        <taxon>Metazoa</taxon>
        <taxon>Chordata</taxon>
        <taxon>Craniata</taxon>
        <taxon>Vertebrata</taxon>
        <taxon>Euteleostomi</taxon>
        <taxon>Archelosauria</taxon>
        <taxon>Archosauria</taxon>
        <taxon>Dinosauria</taxon>
        <taxon>Saurischia</taxon>
        <taxon>Theropoda</taxon>
        <taxon>Coelurosauria</taxon>
        <taxon>Aves</taxon>
        <taxon>Neognathae</taxon>
        <taxon>Neoaves</taxon>
        <taxon>Phaethontimorphae</taxon>
        <taxon>Phaethontiformes</taxon>
        <taxon>Phaethontidae</taxon>
        <taxon>Phaethon</taxon>
    </lineage>
</organism>
<dbReference type="InterPro" id="IPR043128">
    <property type="entry name" value="Rev_trsase/Diguanyl_cyclase"/>
</dbReference>